<keyword evidence="1 6" id="KW-0489">Methyltransferase</keyword>
<keyword evidence="2 6" id="KW-0808">Transferase</keyword>
<sequence length="376" mass="41162">MIDSSPNSPLLPNSAETSAPEGPIEPTVVTDPDRLDRALLQGAHAWEASRGELALLCVPGMIDLHVRRLEMLAAVLGYPFSPEEMARVRATVTQNVEEGFAASPYSQLLVRYSPAPPPHRGLVWDIRPVAISYSDRAKLFLQYRPPKDSDRYPDAKVLDLAAALRAQAPAAAIPVLDVGAGTGRNAIALAQQGHLVDAIEFTPEMLDTIRQLAKDAGVAIDLIEQDIRDPAFTPKPDRYGLIVLTGVVQYFSDPAQLAHLLAKLAPALRPGGKIVMDCFVTTDGYDPTPLARQLSYVTDSFLLQPTELTRAIASLPLRVVSDEPALAYEREHLPPEALAAREWLDPWATGDRLFPLGDQQRPPVSLRWLVYERVTP</sequence>
<accession>A0ABW7C7I4</accession>
<reference evidence="7" key="1">
    <citation type="journal article" date="2024" name="Algal Res.">
        <title>Biochemical, toxicological and genomic investigation of a high-biomass producing Limnothrix strain isolated from Italian shallow drinking water reservoir.</title>
        <authorList>
            <person name="Simonazzi M."/>
            <person name="Shishido T.K."/>
            <person name="Delbaje E."/>
            <person name="Wahlsten M."/>
            <person name="Fewer D.P."/>
            <person name="Sivonen K."/>
            <person name="Pezzolesi L."/>
            <person name="Pistocchi R."/>
        </authorList>
    </citation>
    <scope>NUCLEOTIDE SEQUENCE [LARGE SCALE GENOMIC DNA]</scope>
    <source>
        <strain evidence="7">LRLZ20PSL1</strain>
    </source>
</reference>
<dbReference type="SUPFAM" id="SSF53335">
    <property type="entry name" value="S-adenosyl-L-methionine-dependent methyltransferases"/>
    <property type="match status" value="1"/>
</dbReference>
<dbReference type="CDD" id="cd02440">
    <property type="entry name" value="AdoMet_MTases"/>
    <property type="match status" value="1"/>
</dbReference>
<dbReference type="EMBL" id="JAZAQF010000028">
    <property type="protein sequence ID" value="MFG3817102.1"/>
    <property type="molecule type" value="Genomic_DNA"/>
</dbReference>
<dbReference type="RefSeq" id="WP_393011171.1">
    <property type="nucleotide sequence ID" value="NZ_JAZAQF010000028.1"/>
</dbReference>
<protein>
    <submittedName>
        <fullName evidence="6">Class I SAM-dependent methyltransferase</fullName>
        <ecNumber evidence="6">2.1.-.-</ecNumber>
    </submittedName>
</protein>
<dbReference type="Gene3D" id="3.40.50.150">
    <property type="entry name" value="Vaccinia Virus protein VP39"/>
    <property type="match status" value="1"/>
</dbReference>
<keyword evidence="3" id="KW-0949">S-adenosyl-L-methionine</keyword>
<dbReference type="InterPro" id="IPR041698">
    <property type="entry name" value="Methyltransf_25"/>
</dbReference>
<evidence type="ECO:0000256" key="3">
    <source>
        <dbReference type="ARBA" id="ARBA00022691"/>
    </source>
</evidence>
<dbReference type="PANTHER" id="PTHR43464">
    <property type="entry name" value="METHYLTRANSFERASE"/>
    <property type="match status" value="1"/>
</dbReference>
<evidence type="ECO:0000256" key="1">
    <source>
        <dbReference type="ARBA" id="ARBA00022603"/>
    </source>
</evidence>
<dbReference type="GO" id="GO:0008168">
    <property type="term" value="F:methyltransferase activity"/>
    <property type="evidence" value="ECO:0007669"/>
    <property type="project" value="UniProtKB-KW"/>
</dbReference>
<feature type="region of interest" description="Disordered" evidence="4">
    <location>
        <begin position="1"/>
        <end position="29"/>
    </location>
</feature>
<feature type="domain" description="Methyltransferase" evidence="5">
    <location>
        <begin position="175"/>
        <end position="272"/>
    </location>
</feature>
<proteinExistence type="predicted"/>
<dbReference type="PANTHER" id="PTHR43464:SF19">
    <property type="entry name" value="UBIQUINONE BIOSYNTHESIS O-METHYLTRANSFERASE, MITOCHONDRIAL"/>
    <property type="match status" value="1"/>
</dbReference>
<dbReference type="Pfam" id="PF13649">
    <property type="entry name" value="Methyltransf_25"/>
    <property type="match status" value="1"/>
</dbReference>
<comment type="caution">
    <text evidence="6">The sequence shown here is derived from an EMBL/GenBank/DDBJ whole genome shotgun (WGS) entry which is preliminary data.</text>
</comment>
<evidence type="ECO:0000259" key="5">
    <source>
        <dbReference type="Pfam" id="PF13649"/>
    </source>
</evidence>
<dbReference type="GO" id="GO:0032259">
    <property type="term" value="P:methylation"/>
    <property type="evidence" value="ECO:0007669"/>
    <property type="project" value="UniProtKB-KW"/>
</dbReference>
<evidence type="ECO:0000313" key="7">
    <source>
        <dbReference type="Proteomes" id="UP001604335"/>
    </source>
</evidence>
<feature type="compositionally biased region" description="Low complexity" evidence="4">
    <location>
        <begin position="1"/>
        <end position="14"/>
    </location>
</feature>
<evidence type="ECO:0000313" key="6">
    <source>
        <dbReference type="EMBL" id="MFG3817102.1"/>
    </source>
</evidence>
<dbReference type="EC" id="2.1.-.-" evidence="6"/>
<dbReference type="Proteomes" id="UP001604335">
    <property type="component" value="Unassembled WGS sequence"/>
</dbReference>
<evidence type="ECO:0000256" key="2">
    <source>
        <dbReference type="ARBA" id="ARBA00022679"/>
    </source>
</evidence>
<evidence type="ECO:0000256" key="4">
    <source>
        <dbReference type="SAM" id="MobiDB-lite"/>
    </source>
</evidence>
<dbReference type="InterPro" id="IPR029063">
    <property type="entry name" value="SAM-dependent_MTases_sf"/>
</dbReference>
<gene>
    <name evidence="6" type="ORF">VPK24_05595</name>
</gene>
<keyword evidence="7" id="KW-1185">Reference proteome</keyword>
<name>A0ABW7C7I4_9CYAN</name>
<organism evidence="6 7">
    <name type="scientific">Limnothrix redekei LRLZ20PSL1</name>
    <dbReference type="NCBI Taxonomy" id="3112953"/>
    <lineage>
        <taxon>Bacteria</taxon>
        <taxon>Bacillati</taxon>
        <taxon>Cyanobacteriota</taxon>
        <taxon>Cyanophyceae</taxon>
        <taxon>Pseudanabaenales</taxon>
        <taxon>Pseudanabaenaceae</taxon>
        <taxon>Limnothrix</taxon>
    </lineage>
</organism>